<evidence type="ECO:0000256" key="7">
    <source>
        <dbReference type="ARBA" id="ARBA00023242"/>
    </source>
</evidence>
<dbReference type="GO" id="GO:0032259">
    <property type="term" value="P:methylation"/>
    <property type="evidence" value="ECO:0007669"/>
    <property type="project" value="UniProtKB-KW"/>
</dbReference>
<dbReference type="SMART" id="SM00317">
    <property type="entry name" value="SET"/>
    <property type="match status" value="1"/>
</dbReference>
<keyword evidence="7" id="KW-0539">Nucleus</keyword>
<dbReference type="InterPro" id="IPR035979">
    <property type="entry name" value="RBD_domain_sf"/>
</dbReference>
<dbReference type="InterPro" id="IPR024636">
    <property type="entry name" value="SET_assoc"/>
</dbReference>
<keyword evidence="5" id="KW-0949">S-adenosyl-L-methionine</keyword>
<keyword evidence="3 16" id="KW-0489">Methyltransferase</keyword>
<organism evidence="16 17">
    <name type="scientific">Coemansia erecta</name>
    <dbReference type="NCBI Taxonomy" id="147472"/>
    <lineage>
        <taxon>Eukaryota</taxon>
        <taxon>Fungi</taxon>
        <taxon>Fungi incertae sedis</taxon>
        <taxon>Zoopagomycota</taxon>
        <taxon>Kickxellomycotina</taxon>
        <taxon>Kickxellomycetes</taxon>
        <taxon>Kickxellales</taxon>
        <taxon>Kickxellaceae</taxon>
        <taxon>Coemansia</taxon>
    </lineage>
</organism>
<dbReference type="CDD" id="cd00590">
    <property type="entry name" value="RRM_SF"/>
    <property type="match status" value="1"/>
</dbReference>
<dbReference type="InterPro" id="IPR000504">
    <property type="entry name" value="RRM_dom"/>
</dbReference>
<feature type="compositionally biased region" description="Polar residues" evidence="12">
    <location>
        <begin position="79"/>
        <end position="94"/>
    </location>
</feature>
<evidence type="ECO:0000256" key="1">
    <source>
        <dbReference type="ARBA" id="ARBA00004123"/>
    </source>
</evidence>
<proteinExistence type="predicted"/>
<keyword evidence="6" id="KW-0156">Chromatin regulator</keyword>
<feature type="domain" description="RRM" evidence="13">
    <location>
        <begin position="172"/>
        <end position="226"/>
    </location>
</feature>
<evidence type="ECO:0000256" key="5">
    <source>
        <dbReference type="ARBA" id="ARBA00022691"/>
    </source>
</evidence>
<comment type="catalytic activity">
    <reaction evidence="8">
        <text>L-lysyl(4)-[histone H3] + 3 S-adenosyl-L-methionine = N(6),N(6),N(6)-trimethyl-L-lysyl(4)-[histone H3] + 3 S-adenosyl-L-homocysteine + 3 H(+)</text>
        <dbReference type="Rhea" id="RHEA:60260"/>
        <dbReference type="Rhea" id="RHEA-COMP:15537"/>
        <dbReference type="Rhea" id="RHEA-COMP:15547"/>
        <dbReference type="ChEBI" id="CHEBI:15378"/>
        <dbReference type="ChEBI" id="CHEBI:29969"/>
        <dbReference type="ChEBI" id="CHEBI:57856"/>
        <dbReference type="ChEBI" id="CHEBI:59789"/>
        <dbReference type="ChEBI" id="CHEBI:61961"/>
        <dbReference type="EC" id="2.1.1.354"/>
    </reaction>
</comment>
<dbReference type="Proteomes" id="UP001149813">
    <property type="component" value="Unassembled WGS sequence"/>
</dbReference>
<dbReference type="GO" id="GO:0048188">
    <property type="term" value="C:Set1C/COMPASS complex"/>
    <property type="evidence" value="ECO:0007669"/>
    <property type="project" value="TreeGrafter"/>
</dbReference>
<comment type="catalytic activity">
    <reaction evidence="10">
        <text>N(6),N(6)-dimethyl-L-lysyl(4)-[histone H3] + S-adenosyl-L-methionine = N(6),N(6),N(6)-trimethyl-L-lysyl(4)-[histone H3] + S-adenosyl-L-homocysteine + H(+)</text>
        <dbReference type="Rhea" id="RHEA:60272"/>
        <dbReference type="Rhea" id="RHEA-COMP:15537"/>
        <dbReference type="Rhea" id="RHEA-COMP:15540"/>
        <dbReference type="ChEBI" id="CHEBI:15378"/>
        <dbReference type="ChEBI" id="CHEBI:57856"/>
        <dbReference type="ChEBI" id="CHEBI:59789"/>
        <dbReference type="ChEBI" id="CHEBI:61961"/>
        <dbReference type="ChEBI" id="CHEBI:61976"/>
    </reaction>
</comment>
<dbReference type="InterPro" id="IPR012677">
    <property type="entry name" value="Nucleotide-bd_a/b_plait_sf"/>
</dbReference>
<evidence type="ECO:0000256" key="8">
    <source>
        <dbReference type="ARBA" id="ARBA00047571"/>
    </source>
</evidence>
<dbReference type="PROSITE" id="PS50280">
    <property type="entry name" value="SET"/>
    <property type="match status" value="1"/>
</dbReference>
<evidence type="ECO:0000256" key="2">
    <source>
        <dbReference type="ARBA" id="ARBA00012182"/>
    </source>
</evidence>
<feature type="compositionally biased region" description="Basic residues" evidence="12">
    <location>
        <begin position="717"/>
        <end position="729"/>
    </location>
</feature>
<name>A0A9W7Y5T3_9FUNG</name>
<evidence type="ECO:0000259" key="13">
    <source>
        <dbReference type="PROSITE" id="PS50102"/>
    </source>
</evidence>
<evidence type="ECO:0000313" key="17">
    <source>
        <dbReference type="Proteomes" id="UP001149813"/>
    </source>
</evidence>
<dbReference type="PANTHER" id="PTHR45814:SF2">
    <property type="entry name" value="HISTONE-LYSINE N-METHYLTRANSFERASE SETD1"/>
    <property type="match status" value="1"/>
</dbReference>
<evidence type="ECO:0000259" key="14">
    <source>
        <dbReference type="PROSITE" id="PS50280"/>
    </source>
</evidence>
<evidence type="ECO:0000256" key="11">
    <source>
        <dbReference type="PROSITE-ProRule" id="PRU00176"/>
    </source>
</evidence>
<dbReference type="AlphaFoldDB" id="A0A9W7Y5T3"/>
<feature type="domain" description="Post-SET" evidence="15">
    <location>
        <begin position="1062"/>
        <end position="1078"/>
    </location>
</feature>
<keyword evidence="11" id="KW-0694">RNA-binding</keyword>
<dbReference type="GO" id="GO:0003723">
    <property type="term" value="F:RNA binding"/>
    <property type="evidence" value="ECO:0007669"/>
    <property type="project" value="UniProtKB-UniRule"/>
</dbReference>
<evidence type="ECO:0000313" key="16">
    <source>
        <dbReference type="EMBL" id="KAJ1723990.1"/>
    </source>
</evidence>
<comment type="subcellular location">
    <subcellularLocation>
        <location evidence="1">Nucleus</location>
    </subcellularLocation>
</comment>
<dbReference type="InterPro" id="IPR046341">
    <property type="entry name" value="SET_dom_sf"/>
</dbReference>
<feature type="compositionally biased region" description="Polar residues" evidence="12">
    <location>
        <begin position="410"/>
        <end position="428"/>
    </location>
</feature>
<dbReference type="GO" id="GO:0140999">
    <property type="term" value="F:histone H3K4 trimethyltransferase activity"/>
    <property type="evidence" value="ECO:0007669"/>
    <property type="project" value="UniProtKB-EC"/>
</dbReference>
<feature type="domain" description="SET" evidence="14">
    <location>
        <begin position="939"/>
        <end position="1056"/>
    </location>
</feature>
<dbReference type="Gene3D" id="2.170.270.10">
    <property type="entry name" value="SET domain"/>
    <property type="match status" value="1"/>
</dbReference>
<feature type="region of interest" description="Disordered" evidence="12">
    <location>
        <begin position="405"/>
        <end position="452"/>
    </location>
</feature>
<sequence length="1078" mass="115079">MSAGGYRPFDASSPANATRATDMRASGSSGSRDPDVLVSGSWQLLGRGDSSANGISDGHKGSGYLSTPPSLTSPASRFDSISASGKSTRSSYSGITPGHHIQTQARNDNRVHGSWSDNARQTSTDSSRGRDPRSGSRGQLWRSKQPEANKPWMLRIPLLEHDSNSVGGSEKCSIVVSGMSPLVTADRIKAHFATYGAVGSVRLGYDPSTGMSLGIARVEYAFSSDAPHPRIAANDAIKLGKAVQTGEPPASVALDIGSYFDELQQSQLRVIEQKTRRDSISSTSASRAPAASSSTRRSSPFTGGSSEHTSSLRRARPEISAIRIPRSSISFSRNSESDVLQHLERFRPNSVVRDGGYWYVLFESDRDAHRCQRLSDKQHYAGQPIDVELYDPASDTRLAELDAMARRQPTARSHTQTQAYTSTRGSLNGESASAGRGAASGETSVPEHGRSSGLETQVFADDDSELYALAQELLLREISAAFIQDLERRRIQSIVGDFLQGSRGPSAGAGQTRVVGRGLAAVANAPSVDPAEMLKRMSRNNRLDSERPKPINAVLADLPSFRKGASSAKSAQTHRKPTKTLSVSEDIDAGDVLGSNRGHKRDRALSRGPTGQSSGSVSSLSDLDGSDTHSSGSRVRYTDKGATKRRRLTSASSRRVSESAKSKQSSAGILLARIDDSVSGEDSSISEDGDDDFDDEFDDLVSVPQRKTVDSRDTAKRAKKTTAPKKRGRSSSQMLATDSSQPGTPLAESLANIDLPVVAPVPEIPVNPTGSARTEGYYRIDAKLKGVYLTQLHSQLHWAASFFGGTDAAVASRLRGFAEKSKASCSGGAAGNGAVDGVASRGARGGASSTSDASLYYSLSHASMGSTSRTHRAANRKLRAEFSMGIRNMGESGTGGLNGTGGNTGGEDASSGIVAVGEAGGPSGGSDLLRFNQLESRTKRLRFSKSAIHDWGLFASEPIYQGEFVIEYIGERIRSQLADLREEQYEREGIGSSYLFRVDDEIVIDATKCGNVARFVNHSCEPNCIAKTIVADGTKRIVIYASHDIQVGEEVTYDYKFPPEDVKIPCLCGAVNCRGYLN</sequence>
<dbReference type="PROSITE" id="PS50102">
    <property type="entry name" value="RRM"/>
    <property type="match status" value="1"/>
</dbReference>
<dbReference type="Pfam" id="PF00076">
    <property type="entry name" value="RRM_1"/>
    <property type="match status" value="1"/>
</dbReference>
<evidence type="ECO:0000256" key="6">
    <source>
        <dbReference type="ARBA" id="ARBA00022853"/>
    </source>
</evidence>
<dbReference type="Pfam" id="PF11767">
    <property type="entry name" value="SET_assoc"/>
    <property type="match status" value="1"/>
</dbReference>
<dbReference type="OrthoDB" id="308383at2759"/>
<feature type="compositionally biased region" description="Low complexity" evidence="12">
    <location>
        <begin position="65"/>
        <end position="74"/>
    </location>
</feature>
<dbReference type="SUPFAM" id="SSF54928">
    <property type="entry name" value="RNA-binding domain, RBD"/>
    <property type="match status" value="1"/>
</dbReference>
<dbReference type="SMART" id="SM00360">
    <property type="entry name" value="RRM"/>
    <property type="match status" value="1"/>
</dbReference>
<feature type="compositionally biased region" description="Acidic residues" evidence="12">
    <location>
        <begin position="684"/>
        <end position="699"/>
    </location>
</feature>
<evidence type="ECO:0000259" key="15">
    <source>
        <dbReference type="PROSITE" id="PS50868"/>
    </source>
</evidence>
<dbReference type="EC" id="2.1.1.354" evidence="2"/>
<evidence type="ECO:0000256" key="10">
    <source>
        <dbReference type="ARBA" id="ARBA00049129"/>
    </source>
</evidence>
<dbReference type="Gene3D" id="3.30.70.330">
    <property type="match status" value="1"/>
</dbReference>
<feature type="compositionally biased region" description="Low complexity" evidence="12">
    <location>
        <begin position="613"/>
        <end position="633"/>
    </location>
</feature>
<dbReference type="EMBL" id="JANBOJ010000045">
    <property type="protein sequence ID" value="KAJ1723990.1"/>
    <property type="molecule type" value="Genomic_DNA"/>
</dbReference>
<dbReference type="InterPro" id="IPR044570">
    <property type="entry name" value="Set1-like"/>
</dbReference>
<feature type="compositionally biased region" description="Polar residues" evidence="12">
    <location>
        <begin position="730"/>
        <end position="743"/>
    </location>
</feature>
<feature type="region of interest" description="Disordered" evidence="12">
    <location>
        <begin position="565"/>
        <end position="747"/>
    </location>
</feature>
<keyword evidence="4 16" id="KW-0808">Transferase</keyword>
<dbReference type="SMART" id="SM00508">
    <property type="entry name" value="PostSET"/>
    <property type="match status" value="1"/>
</dbReference>
<evidence type="ECO:0000256" key="9">
    <source>
        <dbReference type="ARBA" id="ARBA00047583"/>
    </source>
</evidence>
<accession>A0A9W7Y5T3</accession>
<keyword evidence="17" id="KW-1185">Reference proteome</keyword>
<feature type="compositionally biased region" description="Low complexity" evidence="12">
    <location>
        <begin position="280"/>
        <end position="306"/>
    </location>
</feature>
<reference evidence="16" key="1">
    <citation type="submission" date="2022-07" db="EMBL/GenBank/DDBJ databases">
        <title>Phylogenomic reconstructions and comparative analyses of Kickxellomycotina fungi.</title>
        <authorList>
            <person name="Reynolds N.K."/>
            <person name="Stajich J.E."/>
            <person name="Barry K."/>
            <person name="Grigoriev I.V."/>
            <person name="Crous P."/>
            <person name="Smith M.E."/>
        </authorList>
    </citation>
    <scope>NUCLEOTIDE SEQUENCE</scope>
    <source>
        <strain evidence="16">NBRC 32514</strain>
    </source>
</reference>
<evidence type="ECO:0000256" key="4">
    <source>
        <dbReference type="ARBA" id="ARBA00022679"/>
    </source>
</evidence>
<dbReference type="Pfam" id="PF00856">
    <property type="entry name" value="SET"/>
    <property type="match status" value="1"/>
</dbReference>
<dbReference type="PANTHER" id="PTHR45814">
    <property type="entry name" value="HISTONE-LYSINE N-METHYLTRANSFERASE SETD1"/>
    <property type="match status" value="1"/>
</dbReference>
<dbReference type="SUPFAM" id="SSF82199">
    <property type="entry name" value="SET domain"/>
    <property type="match status" value="1"/>
</dbReference>
<dbReference type="InterPro" id="IPR001214">
    <property type="entry name" value="SET_dom"/>
</dbReference>
<gene>
    <name evidence="16" type="primary">SETD1B</name>
    <name evidence="16" type="ORF">LPJ53_001685</name>
</gene>
<protein>
    <recommendedName>
        <fullName evidence="2">[histone H3]-lysine(4) N-trimethyltransferase</fullName>
        <ecNumber evidence="2">2.1.1.354</ecNumber>
    </recommendedName>
</protein>
<comment type="caution">
    <text evidence="16">The sequence shown here is derived from an EMBL/GenBank/DDBJ whole genome shotgun (WGS) entry which is preliminary data.</text>
</comment>
<evidence type="ECO:0000256" key="12">
    <source>
        <dbReference type="SAM" id="MobiDB-lite"/>
    </source>
</evidence>
<feature type="compositionally biased region" description="Basic and acidic residues" evidence="12">
    <location>
        <begin position="707"/>
        <end position="716"/>
    </location>
</feature>
<feature type="region of interest" description="Disordered" evidence="12">
    <location>
        <begin position="1"/>
        <end position="147"/>
    </location>
</feature>
<feature type="compositionally biased region" description="Low complexity" evidence="12">
    <location>
        <begin position="429"/>
        <end position="444"/>
    </location>
</feature>
<feature type="region of interest" description="Disordered" evidence="12">
    <location>
        <begin position="274"/>
        <end position="319"/>
    </location>
</feature>
<dbReference type="InterPro" id="IPR003616">
    <property type="entry name" value="Post-SET_dom"/>
</dbReference>
<comment type="catalytic activity">
    <reaction evidence="9">
        <text>N(6)-methyl-L-lysyl(4)-[histone H3] + S-adenosyl-L-methionine = N(6),N(6)-dimethyl-L-lysyl(4)-[histone H3] + S-adenosyl-L-homocysteine + H(+)</text>
        <dbReference type="Rhea" id="RHEA:60268"/>
        <dbReference type="Rhea" id="RHEA-COMP:15540"/>
        <dbReference type="Rhea" id="RHEA-COMP:15543"/>
        <dbReference type="ChEBI" id="CHEBI:15378"/>
        <dbReference type="ChEBI" id="CHEBI:57856"/>
        <dbReference type="ChEBI" id="CHEBI:59789"/>
        <dbReference type="ChEBI" id="CHEBI:61929"/>
        <dbReference type="ChEBI" id="CHEBI:61976"/>
    </reaction>
</comment>
<evidence type="ECO:0000256" key="3">
    <source>
        <dbReference type="ARBA" id="ARBA00022603"/>
    </source>
</evidence>
<dbReference type="PROSITE" id="PS50868">
    <property type="entry name" value="POST_SET"/>
    <property type="match status" value="1"/>
</dbReference>